<protein>
    <recommendedName>
        <fullName evidence="4">DUF4882 domain-containing protein</fullName>
    </recommendedName>
</protein>
<organism evidence="2 3">
    <name type="scientific">Acinetobacter bereziniae</name>
    <name type="common">Acinetobacter genomosp. 10</name>
    <dbReference type="NCBI Taxonomy" id="106648"/>
    <lineage>
        <taxon>Bacteria</taxon>
        <taxon>Pseudomonadati</taxon>
        <taxon>Pseudomonadota</taxon>
        <taxon>Gammaproteobacteria</taxon>
        <taxon>Moraxellales</taxon>
        <taxon>Moraxellaceae</taxon>
        <taxon>Acinetobacter</taxon>
    </lineage>
</organism>
<proteinExistence type="predicted"/>
<dbReference type="InterPro" id="IPR032620">
    <property type="entry name" value="DUF4882"/>
</dbReference>
<keyword evidence="1" id="KW-0732">Signal</keyword>
<feature type="chain" id="PRO_5032703250" description="DUF4882 domain-containing protein" evidence="1">
    <location>
        <begin position="20"/>
        <end position="251"/>
    </location>
</feature>
<feature type="signal peptide" evidence="1">
    <location>
        <begin position="1"/>
        <end position="19"/>
    </location>
</feature>
<dbReference type="Proteomes" id="UP000490535">
    <property type="component" value="Unassembled WGS sequence"/>
</dbReference>
<dbReference type="AlphaFoldDB" id="A0A833PC05"/>
<dbReference type="EMBL" id="WNDP01000161">
    <property type="protein sequence ID" value="KAF1018796.1"/>
    <property type="molecule type" value="Genomic_DNA"/>
</dbReference>
<evidence type="ECO:0000256" key="1">
    <source>
        <dbReference type="SAM" id="SignalP"/>
    </source>
</evidence>
<dbReference type="PROSITE" id="PS51257">
    <property type="entry name" value="PROKAR_LIPOPROTEIN"/>
    <property type="match status" value="1"/>
</dbReference>
<dbReference type="Pfam" id="PF16223">
    <property type="entry name" value="DUF4882"/>
    <property type="match status" value="1"/>
</dbReference>
<comment type="caution">
    <text evidence="2">The sequence shown here is derived from an EMBL/GenBank/DDBJ whole genome shotgun (WGS) entry which is preliminary data.</text>
</comment>
<accession>A0A833PC05</accession>
<sequence length="251" mass="27530">MKKLIIAILTGLMSASGWSACTYNFDVTQAEFNTVNNNPDLELFPNRTNQRLSFNLIAGNPPAPKTWYMYTGSSSAFALDNSKGDKNVISNGIFAFEYKLKVPINNLTDGMLGIFPAGSLSKLQNGEQFDTAFYYVNSPLSNSFSLSIGYGPDAKVKTFSPINTADGYQRIGIYVNQNSKQAGLMINGVNYGYLYNLTDKIQNIGYVFSAAFQKIKSSDANQEVSFELVTDATKMTQTYPTGTKDICGNTI</sequence>
<reference evidence="3" key="1">
    <citation type="journal article" date="2020" name="MBio">
        <title>Horizontal gene transfer to a defensive symbiont with a reduced genome amongst a multipartite beetle microbiome.</title>
        <authorList>
            <person name="Waterworth S.C."/>
            <person name="Florez L.V."/>
            <person name="Rees E.R."/>
            <person name="Hertweck C."/>
            <person name="Kaltenpoth M."/>
            <person name="Kwan J.C."/>
        </authorList>
    </citation>
    <scope>NUCLEOTIDE SEQUENCE [LARGE SCALE GENOMIC DNA]</scope>
</reference>
<gene>
    <name evidence="2" type="ORF">GAK29_04109</name>
</gene>
<evidence type="ECO:0000313" key="2">
    <source>
        <dbReference type="EMBL" id="KAF1018796.1"/>
    </source>
</evidence>
<evidence type="ECO:0000313" key="3">
    <source>
        <dbReference type="Proteomes" id="UP000490535"/>
    </source>
</evidence>
<evidence type="ECO:0008006" key="4">
    <source>
        <dbReference type="Google" id="ProtNLM"/>
    </source>
</evidence>
<name>A0A833PC05_ACIBZ</name>